<organism evidence="2 3">
    <name type="scientific">Caerostris extrusa</name>
    <name type="common">Bark spider</name>
    <name type="synonym">Caerostris bankana</name>
    <dbReference type="NCBI Taxonomy" id="172846"/>
    <lineage>
        <taxon>Eukaryota</taxon>
        <taxon>Metazoa</taxon>
        <taxon>Ecdysozoa</taxon>
        <taxon>Arthropoda</taxon>
        <taxon>Chelicerata</taxon>
        <taxon>Arachnida</taxon>
        <taxon>Araneae</taxon>
        <taxon>Araneomorphae</taxon>
        <taxon>Entelegynae</taxon>
        <taxon>Araneoidea</taxon>
        <taxon>Araneidae</taxon>
        <taxon>Caerostris</taxon>
    </lineage>
</organism>
<evidence type="ECO:0000313" key="2">
    <source>
        <dbReference type="EMBL" id="GIY06446.1"/>
    </source>
</evidence>
<protein>
    <submittedName>
        <fullName evidence="2">Uncharacterized protein</fullName>
    </submittedName>
</protein>
<dbReference type="EMBL" id="BPLR01005959">
    <property type="protein sequence ID" value="GIY06446.1"/>
    <property type="molecule type" value="Genomic_DNA"/>
</dbReference>
<accession>A0AAV4QEC4</accession>
<gene>
    <name evidence="2" type="ORF">CEXT_605211</name>
</gene>
<sequence>MQALKPSRPEARLVPALLSDHVGLLAAGSRHQLHILFQGSVTSTFAITRVEPVISNLEEELSRKKSRSLLSPQEDRLSRSASGSG</sequence>
<evidence type="ECO:0000256" key="1">
    <source>
        <dbReference type="SAM" id="MobiDB-lite"/>
    </source>
</evidence>
<proteinExistence type="predicted"/>
<reference evidence="2 3" key="1">
    <citation type="submission" date="2021-06" db="EMBL/GenBank/DDBJ databases">
        <title>Caerostris extrusa draft genome.</title>
        <authorList>
            <person name="Kono N."/>
            <person name="Arakawa K."/>
        </authorList>
    </citation>
    <scope>NUCLEOTIDE SEQUENCE [LARGE SCALE GENOMIC DNA]</scope>
</reference>
<dbReference type="Proteomes" id="UP001054945">
    <property type="component" value="Unassembled WGS sequence"/>
</dbReference>
<dbReference type="AlphaFoldDB" id="A0AAV4QEC4"/>
<comment type="caution">
    <text evidence="2">The sequence shown here is derived from an EMBL/GenBank/DDBJ whole genome shotgun (WGS) entry which is preliminary data.</text>
</comment>
<feature type="region of interest" description="Disordered" evidence="1">
    <location>
        <begin position="64"/>
        <end position="85"/>
    </location>
</feature>
<evidence type="ECO:0000313" key="3">
    <source>
        <dbReference type="Proteomes" id="UP001054945"/>
    </source>
</evidence>
<name>A0AAV4QEC4_CAEEX</name>
<keyword evidence="3" id="KW-1185">Reference proteome</keyword>